<evidence type="ECO:0000313" key="8">
    <source>
        <dbReference type="Proteomes" id="UP000030017"/>
    </source>
</evidence>
<dbReference type="Gene3D" id="3.40.367.20">
    <property type="match status" value="1"/>
</dbReference>
<dbReference type="OrthoDB" id="9800595at2"/>
<dbReference type="Pfam" id="PF02685">
    <property type="entry name" value="Glucokinase"/>
    <property type="match status" value="1"/>
</dbReference>
<evidence type="ECO:0000256" key="6">
    <source>
        <dbReference type="RuleBase" id="RU004046"/>
    </source>
</evidence>
<dbReference type="HAMAP" id="MF_00524">
    <property type="entry name" value="Glucokinase"/>
    <property type="match status" value="1"/>
</dbReference>
<proteinExistence type="inferred from homology"/>
<comment type="subcellular location">
    <subcellularLocation>
        <location evidence="5">Cytoplasm</location>
    </subcellularLocation>
</comment>
<accession>A0A0A0ELW6</accession>
<comment type="caution">
    <text evidence="7">The sequence shown here is derived from an EMBL/GenBank/DDBJ whole genome shotgun (WGS) entry which is preliminary data.</text>
</comment>
<evidence type="ECO:0000256" key="2">
    <source>
        <dbReference type="ARBA" id="ARBA00022741"/>
    </source>
</evidence>
<evidence type="ECO:0000256" key="5">
    <source>
        <dbReference type="HAMAP-Rule" id="MF_00524"/>
    </source>
</evidence>
<keyword evidence="1 5" id="KW-0808">Transferase</keyword>
<dbReference type="PANTHER" id="PTHR47690:SF1">
    <property type="entry name" value="GLUCOKINASE"/>
    <property type="match status" value="1"/>
</dbReference>
<dbReference type="NCBIfam" id="TIGR00749">
    <property type="entry name" value="glk"/>
    <property type="match status" value="1"/>
</dbReference>
<sequence>MGTATTQLALVADIGGTRSRFALTDPADPEPRLLHQRSLPNAGFASLQDSARAYLADVGLRPLRAMFAVAAPMTGDPIRLTNHAWSFSRAELQRVLDLEELRLLNDFAAVAWAVPALRATDRVSLHGRDDAELPGPVSVLGPGTGLGVAQLVGSRVRGWQVVDTEGGHAAFAPVGVQERDLAAWLEAQFGRVSNERVLSGAGLARIDAVVRGAVGTPAGMSVVLREPAAIVEAALGRQEPDARCALQRFCAVLGSVAGDIALIHGARSVVIAGGIVPRFIPFLRDSAFRERFLAKGRLADRLATLPIQVVTHPAPGLLGAAVALRAADGGSESVGI</sequence>
<dbReference type="AlphaFoldDB" id="A0A0A0ELW6"/>
<dbReference type="Proteomes" id="UP000030017">
    <property type="component" value="Unassembled WGS sequence"/>
</dbReference>
<feature type="binding site" evidence="5">
    <location>
        <begin position="12"/>
        <end position="17"/>
    </location>
    <ligand>
        <name>ATP</name>
        <dbReference type="ChEBI" id="CHEBI:30616"/>
    </ligand>
</feature>
<dbReference type="GO" id="GO:0004340">
    <property type="term" value="F:glucokinase activity"/>
    <property type="evidence" value="ECO:0007669"/>
    <property type="project" value="UniProtKB-UniRule"/>
</dbReference>
<comment type="catalytic activity">
    <reaction evidence="5">
        <text>D-glucose + ATP = D-glucose 6-phosphate + ADP + H(+)</text>
        <dbReference type="Rhea" id="RHEA:17825"/>
        <dbReference type="ChEBI" id="CHEBI:4167"/>
        <dbReference type="ChEBI" id="CHEBI:15378"/>
        <dbReference type="ChEBI" id="CHEBI:30616"/>
        <dbReference type="ChEBI" id="CHEBI:61548"/>
        <dbReference type="ChEBI" id="CHEBI:456216"/>
        <dbReference type="EC" id="2.7.1.2"/>
    </reaction>
</comment>
<dbReference type="EMBL" id="AVPS01000007">
    <property type="protein sequence ID" value="KGM51329.1"/>
    <property type="molecule type" value="Genomic_DNA"/>
</dbReference>
<dbReference type="GO" id="GO:0005524">
    <property type="term" value="F:ATP binding"/>
    <property type="evidence" value="ECO:0007669"/>
    <property type="project" value="UniProtKB-UniRule"/>
</dbReference>
<keyword evidence="2 5" id="KW-0547">Nucleotide-binding</keyword>
<dbReference type="CDD" id="cd24008">
    <property type="entry name" value="ASKHA_NBD_GLK"/>
    <property type="match status" value="1"/>
</dbReference>
<dbReference type="SUPFAM" id="SSF53067">
    <property type="entry name" value="Actin-like ATPase domain"/>
    <property type="match status" value="1"/>
</dbReference>
<protein>
    <recommendedName>
        <fullName evidence="5">Glucokinase</fullName>
        <ecNumber evidence="5">2.7.1.2</ecNumber>
    </recommendedName>
    <alternativeName>
        <fullName evidence="5">Glucose kinase</fullName>
    </alternativeName>
</protein>
<name>A0A0A0ELW6_9GAMM</name>
<dbReference type="GO" id="GO:0005536">
    <property type="term" value="F:D-glucose binding"/>
    <property type="evidence" value="ECO:0007669"/>
    <property type="project" value="InterPro"/>
</dbReference>
<dbReference type="GO" id="GO:0006096">
    <property type="term" value="P:glycolytic process"/>
    <property type="evidence" value="ECO:0007669"/>
    <property type="project" value="UniProtKB-UniRule"/>
</dbReference>
<keyword evidence="4 5" id="KW-0067">ATP-binding</keyword>
<evidence type="ECO:0000313" key="7">
    <source>
        <dbReference type="EMBL" id="KGM51329.1"/>
    </source>
</evidence>
<dbReference type="RefSeq" id="WP_036194569.1">
    <property type="nucleotide sequence ID" value="NZ_AVPS01000007.1"/>
</dbReference>
<dbReference type="InterPro" id="IPR050201">
    <property type="entry name" value="Bacterial_glucokinase"/>
</dbReference>
<evidence type="ECO:0000256" key="4">
    <source>
        <dbReference type="ARBA" id="ARBA00022840"/>
    </source>
</evidence>
<keyword evidence="3 5" id="KW-0418">Kinase</keyword>
<reference evidence="7 8" key="1">
    <citation type="submission" date="2013-08" db="EMBL/GenBank/DDBJ databases">
        <title>Genome sequencing of Lysobacter.</title>
        <authorList>
            <person name="Zhang S."/>
            <person name="Wang G."/>
        </authorList>
    </citation>
    <scope>NUCLEOTIDE SEQUENCE [LARGE SCALE GENOMIC DNA]</scope>
    <source>
        <strain evidence="7 8">Ko07</strain>
    </source>
</reference>
<comment type="similarity">
    <text evidence="5 6">Belongs to the bacterial glucokinase family.</text>
</comment>
<dbReference type="STRING" id="1122185.N792_11360"/>
<gene>
    <name evidence="5" type="primary">glk</name>
    <name evidence="7" type="ORF">N792_11360</name>
</gene>
<dbReference type="InterPro" id="IPR043129">
    <property type="entry name" value="ATPase_NBD"/>
</dbReference>
<keyword evidence="5" id="KW-0963">Cytoplasm</keyword>
<dbReference type="PANTHER" id="PTHR47690">
    <property type="entry name" value="GLUCOKINASE"/>
    <property type="match status" value="1"/>
</dbReference>
<evidence type="ECO:0000256" key="1">
    <source>
        <dbReference type="ARBA" id="ARBA00022679"/>
    </source>
</evidence>
<evidence type="ECO:0000256" key="3">
    <source>
        <dbReference type="ARBA" id="ARBA00022777"/>
    </source>
</evidence>
<dbReference type="InterPro" id="IPR003836">
    <property type="entry name" value="Glucokinase"/>
</dbReference>
<dbReference type="eggNOG" id="COG0837">
    <property type="taxonomic scope" value="Bacteria"/>
</dbReference>
<dbReference type="GO" id="GO:0005829">
    <property type="term" value="C:cytosol"/>
    <property type="evidence" value="ECO:0007669"/>
    <property type="project" value="TreeGrafter"/>
</dbReference>
<organism evidence="7 8">
    <name type="scientific">Lysobacter concretionis Ko07 = DSM 16239</name>
    <dbReference type="NCBI Taxonomy" id="1122185"/>
    <lineage>
        <taxon>Bacteria</taxon>
        <taxon>Pseudomonadati</taxon>
        <taxon>Pseudomonadota</taxon>
        <taxon>Gammaproteobacteria</taxon>
        <taxon>Lysobacterales</taxon>
        <taxon>Lysobacteraceae</taxon>
        <taxon>Novilysobacter</taxon>
    </lineage>
</organism>
<dbReference type="EC" id="2.7.1.2" evidence="5"/>
<keyword evidence="5" id="KW-0324">Glycolysis</keyword>
<dbReference type="Gene3D" id="3.30.420.40">
    <property type="match status" value="1"/>
</dbReference>
<keyword evidence="8" id="KW-1185">Reference proteome</keyword>